<keyword evidence="2" id="KW-1185">Reference proteome</keyword>
<reference evidence="1 2" key="1">
    <citation type="submission" date="2022-10" db="EMBL/GenBank/DDBJ databases">
        <title>Luteolibacter flavescens strain MCCC 1K03193, whole genome shotgun sequencing project.</title>
        <authorList>
            <person name="Zhao G."/>
            <person name="Shen L."/>
        </authorList>
    </citation>
    <scope>NUCLEOTIDE SEQUENCE [LARGE SCALE GENOMIC DNA]</scope>
    <source>
        <strain evidence="1 2">MCCC 1K03193</strain>
    </source>
</reference>
<protein>
    <submittedName>
        <fullName evidence="1">Uncharacterized protein</fullName>
    </submittedName>
</protein>
<comment type="caution">
    <text evidence="1">The sequence shown here is derived from an EMBL/GenBank/DDBJ whole genome shotgun (WGS) entry which is preliminary data.</text>
</comment>
<organism evidence="1 2">
    <name type="scientific">Luteolibacter flavescens</name>
    <dbReference type="NCBI Taxonomy" id="1859460"/>
    <lineage>
        <taxon>Bacteria</taxon>
        <taxon>Pseudomonadati</taxon>
        <taxon>Verrucomicrobiota</taxon>
        <taxon>Verrucomicrobiia</taxon>
        <taxon>Verrucomicrobiales</taxon>
        <taxon>Verrucomicrobiaceae</taxon>
        <taxon>Luteolibacter</taxon>
    </lineage>
</organism>
<proteinExistence type="predicted"/>
<dbReference type="EMBL" id="JAPDDS010000014">
    <property type="protein sequence ID" value="MCW1887122.1"/>
    <property type="molecule type" value="Genomic_DNA"/>
</dbReference>
<dbReference type="Proteomes" id="UP001207930">
    <property type="component" value="Unassembled WGS sequence"/>
</dbReference>
<evidence type="ECO:0000313" key="2">
    <source>
        <dbReference type="Proteomes" id="UP001207930"/>
    </source>
</evidence>
<accession>A0ABT3FUL9</accession>
<sequence length="65" mass="7314">MAENLGVEIGQGIVIAAAWLATLRWHESRAWPHFRRWACVALALAGLWWFAERVGWLSLVLVSVA</sequence>
<name>A0ABT3FUL9_9BACT</name>
<dbReference type="RefSeq" id="WP_264503075.1">
    <property type="nucleotide sequence ID" value="NZ_JAPDDS010000014.1"/>
</dbReference>
<gene>
    <name evidence="1" type="ORF">OKA04_20455</name>
</gene>
<evidence type="ECO:0000313" key="1">
    <source>
        <dbReference type="EMBL" id="MCW1887122.1"/>
    </source>
</evidence>